<comment type="caution">
    <text evidence="1">The sequence shown here is derived from an EMBL/GenBank/DDBJ whole genome shotgun (WGS) entry which is preliminary data.</text>
</comment>
<gene>
    <name evidence="1" type="ORF">PSON_ATCC_30995.1.T0680066</name>
</gene>
<evidence type="ECO:0000313" key="2">
    <source>
        <dbReference type="Proteomes" id="UP000692954"/>
    </source>
</evidence>
<reference evidence="1" key="1">
    <citation type="submission" date="2021-01" db="EMBL/GenBank/DDBJ databases">
        <authorList>
            <consortium name="Genoscope - CEA"/>
            <person name="William W."/>
        </authorList>
    </citation>
    <scope>NUCLEOTIDE SEQUENCE</scope>
</reference>
<keyword evidence="2" id="KW-1185">Reference proteome</keyword>
<protein>
    <submittedName>
        <fullName evidence="1">Uncharacterized protein</fullName>
    </submittedName>
</protein>
<organism evidence="1 2">
    <name type="scientific">Paramecium sonneborni</name>
    <dbReference type="NCBI Taxonomy" id="65129"/>
    <lineage>
        <taxon>Eukaryota</taxon>
        <taxon>Sar</taxon>
        <taxon>Alveolata</taxon>
        <taxon>Ciliophora</taxon>
        <taxon>Intramacronucleata</taxon>
        <taxon>Oligohymenophorea</taxon>
        <taxon>Peniculida</taxon>
        <taxon>Parameciidae</taxon>
        <taxon>Paramecium</taxon>
    </lineage>
</organism>
<dbReference type="EMBL" id="CAJJDN010000068">
    <property type="protein sequence ID" value="CAD8097286.1"/>
    <property type="molecule type" value="Genomic_DNA"/>
</dbReference>
<dbReference type="AlphaFoldDB" id="A0A8S1P1X9"/>
<evidence type="ECO:0000313" key="1">
    <source>
        <dbReference type="EMBL" id="CAD8097286.1"/>
    </source>
</evidence>
<accession>A0A8S1P1X9</accession>
<proteinExistence type="predicted"/>
<dbReference type="OrthoDB" id="301308at2759"/>
<name>A0A8S1P1X9_9CILI</name>
<sequence>MDQNFINTYILPFLQNQPESPSQRKPCGFIDRTQIRQSRIIHQSVKLEPQIQGCVVDEIIKRCEIPSSYILYKKNKDFIPKQLKPISKSVNVRPNDCSLKAYQDNLKISKVSEKSKNQQLFMRRQSLSFEQKEENQINFDEQIDEKETINLEMFDTKDLFATKLDFHSKYLVESDREKKSFPNKSKLCDKLQKRAQYDLPHQNMRALQLFHEWQNQQIQSDVISYQNQRIYKNLHIQLDIHKYEHQRQQKKIKINRLLLKRL</sequence>
<dbReference type="Proteomes" id="UP000692954">
    <property type="component" value="Unassembled WGS sequence"/>
</dbReference>